<evidence type="ECO:0000259" key="3">
    <source>
        <dbReference type="Pfam" id="PF00026"/>
    </source>
</evidence>
<dbReference type="AlphaFoldDB" id="A0AAV9URI6"/>
<sequence length="443" mass="48289">MLNDTFVGSANASTYCTGIRNRNLPEECLLDKVAGNDDKTSLEIECGGLFDPSLSPNFTILKPIEFSDHGDALSQSYAAPGSLILGGYDKSRVGGQFVEFELAAAAVDCPLPITVTGIKWANQKIMNSSDAFTACVSPNSGDLQFPDNVIANLIENTPSKYSFKSFPEKAPRDPIQDLRNPILPLHVAGIKNVDYNDAANLKAWALDNNGRVSLTLEIKGSHNKHLVVDIPYQQLLQRKYTTTEDGFLIPDSKTTSYRYIFTTSYRYNNDSSPPIFGLPFLSSAYLTVNHENSTFSLAPVATTTPSNIVPIPIKHTSCNNYSYGPAAPGPSGDPNFKLDRNYNYKPTPTKAVIAVSIVTPTAALAIICGYLVWKRSRKPRLSFTPDIPARDLGLEADSHERYESGGSFIYLPDGGEILQADGNPIHHMDDDFGNSAEPKPPTV</sequence>
<protein>
    <recommendedName>
        <fullName evidence="3">Peptidase A1 domain-containing protein</fullName>
    </recommendedName>
</protein>
<evidence type="ECO:0000256" key="1">
    <source>
        <dbReference type="SAM" id="MobiDB-lite"/>
    </source>
</evidence>
<evidence type="ECO:0000313" key="4">
    <source>
        <dbReference type="EMBL" id="KAK6347213.1"/>
    </source>
</evidence>
<keyword evidence="2" id="KW-0472">Membrane</keyword>
<organism evidence="4 5">
    <name type="scientific">Orbilia brochopaga</name>
    <dbReference type="NCBI Taxonomy" id="3140254"/>
    <lineage>
        <taxon>Eukaryota</taxon>
        <taxon>Fungi</taxon>
        <taxon>Dikarya</taxon>
        <taxon>Ascomycota</taxon>
        <taxon>Pezizomycotina</taxon>
        <taxon>Orbiliomycetes</taxon>
        <taxon>Orbiliales</taxon>
        <taxon>Orbiliaceae</taxon>
        <taxon>Orbilia</taxon>
    </lineage>
</organism>
<dbReference type="SUPFAM" id="SSF50630">
    <property type="entry name" value="Acid proteases"/>
    <property type="match status" value="1"/>
</dbReference>
<feature type="region of interest" description="Disordered" evidence="1">
    <location>
        <begin position="420"/>
        <end position="443"/>
    </location>
</feature>
<reference evidence="4 5" key="1">
    <citation type="submission" date="2019-10" db="EMBL/GenBank/DDBJ databases">
        <authorList>
            <person name="Palmer J.M."/>
        </authorList>
    </citation>
    <scope>NUCLEOTIDE SEQUENCE [LARGE SCALE GENOMIC DNA]</scope>
    <source>
        <strain evidence="4 5">TWF696</strain>
    </source>
</reference>
<evidence type="ECO:0000256" key="2">
    <source>
        <dbReference type="SAM" id="Phobius"/>
    </source>
</evidence>
<dbReference type="InterPro" id="IPR033121">
    <property type="entry name" value="PEPTIDASE_A1"/>
</dbReference>
<feature type="domain" description="Peptidase A1" evidence="3">
    <location>
        <begin position="73"/>
        <end position="299"/>
    </location>
</feature>
<dbReference type="EMBL" id="JAVHNQ010000005">
    <property type="protein sequence ID" value="KAK6347213.1"/>
    <property type="molecule type" value="Genomic_DNA"/>
</dbReference>
<proteinExistence type="predicted"/>
<name>A0AAV9URI6_9PEZI</name>
<dbReference type="Proteomes" id="UP001375240">
    <property type="component" value="Unassembled WGS sequence"/>
</dbReference>
<accession>A0AAV9URI6</accession>
<dbReference type="Gene3D" id="2.40.70.10">
    <property type="entry name" value="Acid Proteases"/>
    <property type="match status" value="1"/>
</dbReference>
<evidence type="ECO:0000313" key="5">
    <source>
        <dbReference type="Proteomes" id="UP001375240"/>
    </source>
</evidence>
<feature type="transmembrane region" description="Helical" evidence="2">
    <location>
        <begin position="351"/>
        <end position="373"/>
    </location>
</feature>
<keyword evidence="2" id="KW-0812">Transmembrane</keyword>
<dbReference type="InterPro" id="IPR021109">
    <property type="entry name" value="Peptidase_aspartic_dom_sf"/>
</dbReference>
<keyword evidence="5" id="KW-1185">Reference proteome</keyword>
<gene>
    <name evidence="4" type="ORF">TWF696_007287</name>
</gene>
<keyword evidence="2" id="KW-1133">Transmembrane helix</keyword>
<dbReference type="Pfam" id="PF00026">
    <property type="entry name" value="Asp"/>
    <property type="match status" value="1"/>
</dbReference>
<comment type="caution">
    <text evidence="4">The sequence shown here is derived from an EMBL/GenBank/DDBJ whole genome shotgun (WGS) entry which is preliminary data.</text>
</comment>